<organism evidence="1 2">
    <name type="scientific">Escherichia coli O104:H4 (strain 2011C-3493)</name>
    <dbReference type="NCBI Taxonomy" id="1133852"/>
    <lineage>
        <taxon>Bacteria</taxon>
        <taxon>Pseudomonadati</taxon>
        <taxon>Pseudomonadota</taxon>
        <taxon>Gammaproteobacteria</taxon>
        <taxon>Enterobacterales</taxon>
        <taxon>Enterobacteriaceae</taxon>
        <taxon>Escherichia</taxon>
    </lineage>
</organism>
<accession>A0A0E0XWN9</accession>
<dbReference type="KEGG" id="esl:O3K_07720"/>
<name>A0A0E0XWN9_ECO1C</name>
<keyword evidence="1" id="KW-0449">Lipoprotein</keyword>
<evidence type="ECO:0000313" key="2">
    <source>
        <dbReference type="Proteomes" id="UP000006167"/>
    </source>
</evidence>
<dbReference type="HOGENOM" id="CLU_1545212_0_0_6"/>
<gene>
    <name evidence="1" type="ordered locus">O3K_07720</name>
</gene>
<dbReference type="PROSITE" id="PS51257">
    <property type="entry name" value="PROKAR_LIPOPROTEIN"/>
    <property type="match status" value="1"/>
</dbReference>
<dbReference type="AlphaFoldDB" id="A0A0E0XWN9"/>
<dbReference type="RefSeq" id="WP_000749286.1">
    <property type="nucleotide sequence ID" value="NC_018658.1"/>
</dbReference>
<sequence length="161" mass="17735">MKKSLLIIPLLLAGCAKVSDYQASCEQRYPKLSDMANCLDASVKNDSRMASAPTPKLYVLAAKMLGQGVDQGKISDAQARLELQNLYVQLQSQEQAQQIAQSQAFQQALLNYQAVNTMQAIEQKARQPVITQHYPTRVDTYTNCNSGFGNTVTCNSSSNIR</sequence>
<proteinExistence type="predicted"/>
<reference evidence="1 2" key="1">
    <citation type="journal article" date="2012" name="PLoS ONE">
        <title>Genomic comparison of Escherichia coli O104:H4 isolates from 2009 and 2011 reveals plasmid, and prophage heterogeneity, including Shiga toxin encoding phage stx2.</title>
        <authorList>
            <consortium name="Threat Characterization Consortium"/>
            <person name="Ahmed S.A."/>
            <person name="Awosika J."/>
            <person name="Baldwin C."/>
            <person name="Bishop-Lilly K.A."/>
            <person name="Biswas B."/>
            <person name="Broomall S."/>
            <person name="Chain P.S."/>
            <person name="Chertkov O."/>
            <person name="Chokoshvili O."/>
            <person name="Coyne S."/>
            <person name="Davenport K."/>
            <person name="Detter J.C."/>
            <person name="Dorman W."/>
            <person name="Erkkila T.H."/>
            <person name="Folster J.P."/>
            <person name="Frey K.G."/>
            <person name="George M."/>
            <person name="Gleasner C."/>
            <person name="Henry M."/>
            <person name="Hill K.K."/>
            <person name="Hubbard K."/>
            <person name="Insalaco J."/>
            <person name="Johnson S."/>
            <person name="Kitzmiller A."/>
            <person name="Krepps M."/>
            <person name="Lo C.C."/>
            <person name="Luu T."/>
            <person name="McNew L.A."/>
            <person name="Minogue T."/>
            <person name="Munk C.A."/>
            <person name="Osborne B."/>
            <person name="Patel M."/>
            <person name="Reitenga K.G."/>
            <person name="Rosenzweig C.N."/>
            <person name="Shea A."/>
            <person name="Shen X."/>
            <person name="Strockbine N."/>
            <person name="Tarr C."/>
            <person name="Teshima H."/>
            <person name="van Gieson E."/>
            <person name="Verratti K."/>
            <person name="Wolcott M."/>
            <person name="Xie G."/>
            <person name="Sozhamannan S."/>
            <person name="Gibbons H.S."/>
        </authorList>
    </citation>
    <scope>NUCLEOTIDE SEQUENCE [LARGE SCALE GENOMIC DNA]</scope>
    <source>
        <strain evidence="1 2">2011C-3493</strain>
    </source>
</reference>
<dbReference type="Proteomes" id="UP000006167">
    <property type="component" value="Chromosome"/>
</dbReference>
<dbReference type="EMBL" id="CP003289">
    <property type="protein sequence ID" value="AFS73450.1"/>
    <property type="molecule type" value="Genomic_DNA"/>
</dbReference>
<protein>
    <submittedName>
        <fullName evidence="1">Lipoprotein</fullName>
    </submittedName>
</protein>
<evidence type="ECO:0000313" key="1">
    <source>
        <dbReference type="EMBL" id="AFS73450.1"/>
    </source>
</evidence>